<keyword evidence="1" id="KW-1133">Transmembrane helix</keyword>
<proteinExistence type="predicted"/>
<keyword evidence="1" id="KW-0472">Membrane</keyword>
<organism evidence="2 3">
    <name type="scientific">[Eubacterium] siraeum</name>
    <dbReference type="NCBI Taxonomy" id="39492"/>
    <lineage>
        <taxon>Bacteria</taxon>
        <taxon>Bacillati</taxon>
        <taxon>Bacillota</taxon>
        <taxon>Clostridia</taxon>
        <taxon>Eubacteriales</taxon>
        <taxon>Oscillospiraceae</taxon>
        <taxon>Oscillospiraceae incertae sedis</taxon>
    </lineage>
</organism>
<keyword evidence="1" id="KW-0812">Transmembrane</keyword>
<feature type="transmembrane region" description="Helical" evidence="1">
    <location>
        <begin position="60"/>
        <end position="78"/>
    </location>
</feature>
<dbReference type="Proteomes" id="UP000095662">
    <property type="component" value="Unassembled WGS sequence"/>
</dbReference>
<reference evidence="2 3" key="1">
    <citation type="submission" date="2015-09" db="EMBL/GenBank/DDBJ databases">
        <authorList>
            <consortium name="Pathogen Informatics"/>
        </authorList>
    </citation>
    <scope>NUCLEOTIDE SEQUENCE [LARGE SCALE GENOMIC DNA]</scope>
    <source>
        <strain evidence="2 3">2789STDY5834928</strain>
    </source>
</reference>
<protein>
    <submittedName>
        <fullName evidence="2">Uncharacterized protein</fullName>
    </submittedName>
</protein>
<evidence type="ECO:0000256" key="1">
    <source>
        <dbReference type="SAM" id="Phobius"/>
    </source>
</evidence>
<gene>
    <name evidence="2" type="ORF">ERS852540_00687</name>
</gene>
<accession>A0A174ZEW1</accession>
<feature type="transmembrane region" description="Helical" evidence="1">
    <location>
        <begin position="90"/>
        <end position="112"/>
    </location>
</feature>
<evidence type="ECO:0000313" key="2">
    <source>
        <dbReference type="EMBL" id="CUQ83439.1"/>
    </source>
</evidence>
<evidence type="ECO:0000313" key="3">
    <source>
        <dbReference type="Proteomes" id="UP000095662"/>
    </source>
</evidence>
<feature type="transmembrane region" description="Helical" evidence="1">
    <location>
        <begin position="32"/>
        <end position="53"/>
    </location>
</feature>
<name>A0A174ZEW1_9FIRM</name>
<sequence>MAIECLVITFILGAIVFSFARADRIRWVIATVPLGILPLANCVSCFVCTAFLGCELPKNIAAVILLLAVMASCVWIGIASGFLRTNRMRIPYISAGIGFNVVLGLILLNFYIGLV</sequence>
<dbReference type="EMBL" id="CZBY01000004">
    <property type="protein sequence ID" value="CUQ83439.1"/>
    <property type="molecule type" value="Genomic_DNA"/>
</dbReference>
<dbReference type="AlphaFoldDB" id="A0A174ZEW1"/>
<dbReference type="STRING" id="39492.ERS852540_00687"/>